<reference evidence="8 9" key="1">
    <citation type="journal article" date="2015" name="Genome Announc.">
        <title>Expanding the biotechnology potential of lactobacilli through comparative genomics of 213 strains and associated genera.</title>
        <authorList>
            <person name="Sun Z."/>
            <person name="Harris H.M."/>
            <person name="McCann A."/>
            <person name="Guo C."/>
            <person name="Argimon S."/>
            <person name="Zhang W."/>
            <person name="Yang X."/>
            <person name="Jeffery I.B."/>
            <person name="Cooney J.C."/>
            <person name="Kagawa T.F."/>
            <person name="Liu W."/>
            <person name="Song Y."/>
            <person name="Salvetti E."/>
            <person name="Wrobel A."/>
            <person name="Rasinkangas P."/>
            <person name="Parkhill J."/>
            <person name="Rea M.C."/>
            <person name="O'Sullivan O."/>
            <person name="Ritari J."/>
            <person name="Douillard F.P."/>
            <person name="Paul Ross R."/>
            <person name="Yang R."/>
            <person name="Briner A.E."/>
            <person name="Felis G.E."/>
            <person name="de Vos W.M."/>
            <person name="Barrangou R."/>
            <person name="Klaenhammer T.R."/>
            <person name="Caufield P.W."/>
            <person name="Cui Y."/>
            <person name="Zhang H."/>
            <person name="O'Toole P.W."/>
        </authorList>
    </citation>
    <scope>NUCLEOTIDE SEQUENCE [LARGE SCALE GENOMIC DNA]</scope>
    <source>
        <strain evidence="8 9">DSM 16381</strain>
    </source>
</reference>
<feature type="transmembrane region" description="Helical" evidence="6">
    <location>
        <begin position="238"/>
        <end position="260"/>
    </location>
</feature>
<dbReference type="PATRIC" id="fig|1423753.3.peg.1021"/>
<dbReference type="Pfam" id="PF07690">
    <property type="entry name" value="MFS_1"/>
    <property type="match status" value="1"/>
</dbReference>
<dbReference type="Gene3D" id="1.20.1250.20">
    <property type="entry name" value="MFS general substrate transporter like domains"/>
    <property type="match status" value="1"/>
</dbReference>
<dbReference type="Proteomes" id="UP000051580">
    <property type="component" value="Unassembled WGS sequence"/>
</dbReference>
<feature type="transmembrane region" description="Helical" evidence="6">
    <location>
        <begin position="326"/>
        <end position="346"/>
    </location>
</feature>
<comment type="subcellular location">
    <subcellularLocation>
        <location evidence="1">Cell membrane</location>
        <topology evidence="1">Multi-pass membrane protein</topology>
    </subcellularLocation>
</comment>
<dbReference type="PROSITE" id="PS50850">
    <property type="entry name" value="MFS"/>
    <property type="match status" value="1"/>
</dbReference>
<feature type="transmembrane region" description="Helical" evidence="6">
    <location>
        <begin position="352"/>
        <end position="375"/>
    </location>
</feature>
<name>A0A0R1UQT8_9LACO</name>
<feature type="transmembrane region" description="Helical" evidence="6">
    <location>
        <begin position="67"/>
        <end position="86"/>
    </location>
</feature>
<evidence type="ECO:0000313" key="8">
    <source>
        <dbReference type="EMBL" id="KRL93795.1"/>
    </source>
</evidence>
<keyword evidence="4 6" id="KW-1133">Transmembrane helix</keyword>
<dbReference type="AlphaFoldDB" id="A0A0R1UQT8"/>
<keyword evidence="2" id="KW-0813">Transport</keyword>
<dbReference type="GO" id="GO:0022857">
    <property type="term" value="F:transmembrane transporter activity"/>
    <property type="evidence" value="ECO:0007669"/>
    <property type="project" value="InterPro"/>
</dbReference>
<keyword evidence="5 6" id="KW-0472">Membrane</keyword>
<evidence type="ECO:0000256" key="3">
    <source>
        <dbReference type="ARBA" id="ARBA00022692"/>
    </source>
</evidence>
<feature type="transmembrane region" description="Helical" evidence="6">
    <location>
        <begin position="208"/>
        <end position="226"/>
    </location>
</feature>
<keyword evidence="9" id="KW-1185">Reference proteome</keyword>
<organism evidence="8 9">
    <name type="scientific">Levilactobacillus hammesii DSM 16381</name>
    <dbReference type="NCBI Taxonomy" id="1423753"/>
    <lineage>
        <taxon>Bacteria</taxon>
        <taxon>Bacillati</taxon>
        <taxon>Bacillota</taxon>
        <taxon>Bacilli</taxon>
        <taxon>Lactobacillales</taxon>
        <taxon>Lactobacillaceae</taxon>
        <taxon>Levilactobacillus</taxon>
    </lineage>
</organism>
<feature type="transmembrane region" description="Helical" evidence="6">
    <location>
        <begin position="128"/>
        <end position="148"/>
    </location>
</feature>
<dbReference type="SUPFAM" id="SSF103473">
    <property type="entry name" value="MFS general substrate transporter"/>
    <property type="match status" value="1"/>
</dbReference>
<gene>
    <name evidence="8" type="ORF">FD28_GL000982</name>
</gene>
<evidence type="ECO:0000256" key="1">
    <source>
        <dbReference type="ARBA" id="ARBA00004651"/>
    </source>
</evidence>
<dbReference type="STRING" id="1423753.FD28_GL000982"/>
<evidence type="ECO:0000256" key="5">
    <source>
        <dbReference type="ARBA" id="ARBA00023136"/>
    </source>
</evidence>
<accession>A0A0R1UQT8</accession>
<dbReference type="PANTHER" id="PTHR23523">
    <property type="match status" value="1"/>
</dbReference>
<comment type="caution">
    <text evidence="8">The sequence shown here is derived from an EMBL/GenBank/DDBJ whole genome shotgun (WGS) entry which is preliminary data.</text>
</comment>
<sequence>MQKNIKITLILITAMNLRLAVTAVTPLFSAIQRTLRVDSTLTALLVTLPLLCFAGGAIVAPRLINRFGIRPLIFFTNGVLLLANLLRPLTTGTLLMGTLLIGLAVALLNVLVPTMVAQVTTTGAAARLTSYYAVTMNVVAAIGTAGAIPLAHLWGWQAVLMGFALPAAATLIVAIRLPRHSFQQAVTTSATQLSLGETLRHDPHAWKLTLFMGLQSLIFYSLTTWLPTIFQTLGASAALAGTLLAVFQVVGIPAALVLNAITNLRRLLVLLVIGYLGGMAALLWSGIGWWLAAGLLGFTCSLIFSLALTLIATSSQHVGVIANRSAIAQSLGYLLAAIGPVVFGRIHDSLGSWHPVLLILLGLMLATIISGLWVAQLPEK</sequence>
<feature type="transmembrane region" description="Helical" evidence="6">
    <location>
        <begin position="290"/>
        <end position="314"/>
    </location>
</feature>
<feature type="transmembrane region" description="Helical" evidence="6">
    <location>
        <begin position="92"/>
        <end position="116"/>
    </location>
</feature>
<dbReference type="PANTHER" id="PTHR23523:SF2">
    <property type="entry name" value="2-NITROIMIDAZOLE TRANSPORTER"/>
    <property type="match status" value="1"/>
</dbReference>
<keyword evidence="3 6" id="KW-0812">Transmembrane</keyword>
<dbReference type="EMBL" id="AZFS01000061">
    <property type="protein sequence ID" value="KRL93795.1"/>
    <property type="molecule type" value="Genomic_DNA"/>
</dbReference>
<dbReference type="InterPro" id="IPR020846">
    <property type="entry name" value="MFS_dom"/>
</dbReference>
<evidence type="ECO:0000259" key="7">
    <source>
        <dbReference type="PROSITE" id="PS50850"/>
    </source>
</evidence>
<dbReference type="RefSeq" id="WP_057734838.1">
    <property type="nucleotide sequence ID" value="NZ_AZFS01000061.1"/>
</dbReference>
<dbReference type="GO" id="GO:0005886">
    <property type="term" value="C:plasma membrane"/>
    <property type="evidence" value="ECO:0007669"/>
    <property type="project" value="UniProtKB-SubCell"/>
</dbReference>
<dbReference type="InterPro" id="IPR052524">
    <property type="entry name" value="MFS_Cyanate_Porter"/>
</dbReference>
<evidence type="ECO:0000256" key="2">
    <source>
        <dbReference type="ARBA" id="ARBA00022448"/>
    </source>
</evidence>
<feature type="transmembrane region" description="Helical" evidence="6">
    <location>
        <begin position="7"/>
        <end position="28"/>
    </location>
</feature>
<dbReference type="OrthoDB" id="9797740at2"/>
<proteinExistence type="predicted"/>
<feature type="domain" description="Major facilitator superfamily (MFS) profile" evidence="7">
    <location>
        <begin position="6"/>
        <end position="379"/>
    </location>
</feature>
<feature type="transmembrane region" description="Helical" evidence="6">
    <location>
        <begin position="40"/>
        <end position="60"/>
    </location>
</feature>
<evidence type="ECO:0000256" key="6">
    <source>
        <dbReference type="SAM" id="Phobius"/>
    </source>
</evidence>
<evidence type="ECO:0000256" key="4">
    <source>
        <dbReference type="ARBA" id="ARBA00022989"/>
    </source>
</evidence>
<protein>
    <submittedName>
        <fullName evidence="8">Transporter, major facilitator family protein</fullName>
    </submittedName>
</protein>
<feature type="transmembrane region" description="Helical" evidence="6">
    <location>
        <begin position="154"/>
        <end position="175"/>
    </location>
</feature>
<dbReference type="InterPro" id="IPR011701">
    <property type="entry name" value="MFS"/>
</dbReference>
<dbReference type="InterPro" id="IPR036259">
    <property type="entry name" value="MFS_trans_sf"/>
</dbReference>
<feature type="transmembrane region" description="Helical" evidence="6">
    <location>
        <begin position="267"/>
        <end position="284"/>
    </location>
</feature>
<evidence type="ECO:0000313" key="9">
    <source>
        <dbReference type="Proteomes" id="UP000051580"/>
    </source>
</evidence>